<proteinExistence type="predicted"/>
<dbReference type="Proteomes" id="UP001249851">
    <property type="component" value="Unassembled WGS sequence"/>
</dbReference>
<feature type="region of interest" description="Disordered" evidence="1">
    <location>
        <begin position="458"/>
        <end position="503"/>
    </location>
</feature>
<dbReference type="AlphaFoldDB" id="A0AAD9V7W7"/>
<protein>
    <submittedName>
        <fullName evidence="2">Tether containing UBX domain for GLUT4</fullName>
    </submittedName>
</protein>
<reference evidence="2" key="2">
    <citation type="journal article" date="2023" name="Science">
        <title>Genomic signatures of disease resistance in endangered staghorn corals.</title>
        <authorList>
            <person name="Vollmer S.V."/>
            <person name="Selwyn J.D."/>
            <person name="Despard B.A."/>
            <person name="Roesel C.L."/>
        </authorList>
    </citation>
    <scope>NUCLEOTIDE SEQUENCE</scope>
    <source>
        <strain evidence="2">K2</strain>
    </source>
</reference>
<dbReference type="PANTHER" id="PTHR46467">
    <property type="entry name" value="TETHER CONTAINING UBX DOMAIN FOR GLUT4"/>
    <property type="match status" value="1"/>
</dbReference>
<dbReference type="GO" id="GO:0006886">
    <property type="term" value="P:intracellular protein transport"/>
    <property type="evidence" value="ECO:0007669"/>
    <property type="project" value="TreeGrafter"/>
</dbReference>
<comment type="caution">
    <text evidence="2">The sequence shown here is derived from an EMBL/GenBank/DDBJ whole genome shotgun (WGS) entry which is preliminary data.</text>
</comment>
<dbReference type="SUPFAM" id="SSF54236">
    <property type="entry name" value="Ubiquitin-like"/>
    <property type="match status" value="2"/>
</dbReference>
<evidence type="ECO:0000313" key="2">
    <source>
        <dbReference type="EMBL" id="KAK2564020.1"/>
    </source>
</evidence>
<dbReference type="GO" id="GO:0005737">
    <property type="term" value="C:cytoplasm"/>
    <property type="evidence" value="ECO:0007669"/>
    <property type="project" value="TreeGrafter"/>
</dbReference>
<organism evidence="2 3">
    <name type="scientific">Acropora cervicornis</name>
    <name type="common">Staghorn coral</name>
    <dbReference type="NCBI Taxonomy" id="6130"/>
    <lineage>
        <taxon>Eukaryota</taxon>
        <taxon>Metazoa</taxon>
        <taxon>Cnidaria</taxon>
        <taxon>Anthozoa</taxon>
        <taxon>Hexacorallia</taxon>
        <taxon>Scleractinia</taxon>
        <taxon>Astrocoeniina</taxon>
        <taxon>Acroporidae</taxon>
        <taxon>Acropora</taxon>
    </lineage>
</organism>
<feature type="non-terminal residue" evidence="2">
    <location>
        <position position="503"/>
    </location>
</feature>
<dbReference type="InterPro" id="IPR029071">
    <property type="entry name" value="Ubiquitin-like_domsf"/>
</dbReference>
<reference evidence="2" key="1">
    <citation type="journal article" date="2023" name="G3 (Bethesda)">
        <title>Whole genome assembly and annotation of the endangered Caribbean coral Acropora cervicornis.</title>
        <authorList>
            <person name="Selwyn J.D."/>
            <person name="Vollmer S.V."/>
        </authorList>
    </citation>
    <scope>NUCLEOTIDE SEQUENCE</scope>
    <source>
        <strain evidence="2">K2</strain>
    </source>
</reference>
<evidence type="ECO:0000313" key="3">
    <source>
        <dbReference type="Proteomes" id="UP001249851"/>
    </source>
</evidence>
<dbReference type="Gene3D" id="3.10.20.90">
    <property type="entry name" value="Phosphatidylinositol 3-kinase Catalytic Subunit, Chain A, domain 1"/>
    <property type="match status" value="2"/>
</dbReference>
<feature type="compositionally biased region" description="Basic and acidic residues" evidence="1">
    <location>
        <begin position="467"/>
        <end position="496"/>
    </location>
</feature>
<dbReference type="PANTHER" id="PTHR46467:SF1">
    <property type="entry name" value="TETHER CONTAINING UBX DOMAIN FOR GLUT4"/>
    <property type="match status" value="1"/>
</dbReference>
<dbReference type="CDD" id="cd16105">
    <property type="entry name" value="Ubl_ASPSCR1_like"/>
    <property type="match status" value="1"/>
</dbReference>
<feature type="region of interest" description="Disordered" evidence="1">
    <location>
        <begin position="228"/>
        <end position="261"/>
    </location>
</feature>
<dbReference type="InterPro" id="IPR059238">
    <property type="entry name" value="UBX1_UBXN9"/>
</dbReference>
<keyword evidence="3" id="KW-1185">Reference proteome</keyword>
<dbReference type="GO" id="GO:0042593">
    <property type="term" value="P:glucose homeostasis"/>
    <property type="evidence" value="ECO:0007669"/>
    <property type="project" value="TreeGrafter"/>
</dbReference>
<dbReference type="CDD" id="cd17075">
    <property type="entry name" value="UBX1_UBXN9"/>
    <property type="match status" value="1"/>
</dbReference>
<evidence type="ECO:0000256" key="1">
    <source>
        <dbReference type="SAM" id="MobiDB-lite"/>
    </source>
</evidence>
<accession>A0AAD9V7W7</accession>
<dbReference type="GO" id="GO:0012506">
    <property type="term" value="C:vesicle membrane"/>
    <property type="evidence" value="ECO:0007669"/>
    <property type="project" value="TreeGrafter"/>
</dbReference>
<sequence length="503" mass="56310">MAACKSVVVLCPNARRHTVKVNPTTTILQVLEEVNQRKILDDTLPIRYSGLANNAHLELVVIHSTSTVALQLESGERLVKEFSSSSSVWDVLCHWDTNQDSMHQGKILNSSPEEHKSPVCIYMTQEIKGEKALQNTTLHSLGLTGKRAIIRLIHRLLEEQTLTAKNTETASEEEPKVEDKIVDPVSQLETVNKPVVMSATSSSEGKNQFGLSTETQKDVAMDDVISSKMRSKASDASVQEGAKEPKRARMSPPKPLFSDFKFPEETAGMDLYQREQADSSRREFLATSCDRHPIVFSEEYASSPTLNEGDQLPDSFFEVTVDDIRVMLRDLKNERNQADTAPLMTRAMREVRDEAEMYNYDTVVVRIKFPDRLILQAFFRPMEKDTTPPRKILDQRNSTLFENKLYPASVIYFGSQEKREHFLAARYVDNPSTVLDAEKALVDNGVLSVRSSARPDIGDSLVSSSTVDRDHEPGASSSRADRSVEEPNRIATDRPRHGGASKG</sequence>
<name>A0AAD9V7W7_ACRCE</name>
<gene>
    <name evidence="2" type="ORF">P5673_012232</name>
</gene>
<dbReference type="EMBL" id="JARQWQ010000023">
    <property type="protein sequence ID" value="KAK2564020.1"/>
    <property type="molecule type" value="Genomic_DNA"/>
</dbReference>
<dbReference type="GO" id="GO:0005634">
    <property type="term" value="C:nucleus"/>
    <property type="evidence" value="ECO:0007669"/>
    <property type="project" value="TreeGrafter"/>
</dbReference>